<evidence type="ECO:0000313" key="9">
    <source>
        <dbReference type="EMBL" id="CAB3399040.1"/>
    </source>
</evidence>
<comment type="catalytic activity">
    <reaction evidence="7">
        <text>[protein]-L-isoaspartate + S-adenosyl-L-methionine = [protein]-L-isoaspartate alpha-methyl ester + S-adenosyl-L-homocysteine</text>
        <dbReference type="Rhea" id="RHEA:12705"/>
        <dbReference type="Rhea" id="RHEA-COMP:12143"/>
        <dbReference type="Rhea" id="RHEA-COMP:12144"/>
        <dbReference type="ChEBI" id="CHEBI:57856"/>
        <dbReference type="ChEBI" id="CHEBI:59789"/>
        <dbReference type="ChEBI" id="CHEBI:90596"/>
        <dbReference type="ChEBI" id="CHEBI:90598"/>
        <dbReference type="EC" id="2.1.1.77"/>
    </reaction>
    <physiologicalReaction direction="left-to-right" evidence="7">
        <dbReference type="Rhea" id="RHEA:12706"/>
    </physiologicalReaction>
</comment>
<dbReference type="Gene3D" id="3.40.50.150">
    <property type="entry name" value="Vaccinia Virus protein VP39"/>
    <property type="match status" value="1"/>
</dbReference>
<keyword evidence="3" id="KW-0963">Cytoplasm</keyword>
<evidence type="ECO:0000256" key="4">
    <source>
        <dbReference type="ARBA" id="ARBA00022603"/>
    </source>
</evidence>
<dbReference type="NCBIfam" id="TIGR00080">
    <property type="entry name" value="pimt"/>
    <property type="match status" value="1"/>
</dbReference>
<dbReference type="Pfam" id="PF01135">
    <property type="entry name" value="PCMT"/>
    <property type="match status" value="1"/>
</dbReference>
<dbReference type="GO" id="GO:0032259">
    <property type="term" value="P:methylation"/>
    <property type="evidence" value="ECO:0007669"/>
    <property type="project" value="UniProtKB-KW"/>
</dbReference>
<evidence type="ECO:0000256" key="2">
    <source>
        <dbReference type="ARBA" id="ARBA00005369"/>
    </source>
</evidence>
<dbReference type="InterPro" id="IPR000682">
    <property type="entry name" value="PCMT"/>
</dbReference>
<evidence type="ECO:0000256" key="6">
    <source>
        <dbReference type="ARBA" id="ARBA00022691"/>
    </source>
</evidence>
<dbReference type="Proteomes" id="UP000494206">
    <property type="component" value="Unassembled WGS sequence"/>
</dbReference>
<gene>
    <name evidence="9" type="ORF">CBOVIS_LOCUS2236</name>
</gene>
<dbReference type="CDD" id="cd02440">
    <property type="entry name" value="AdoMet_MTases"/>
    <property type="match status" value="1"/>
</dbReference>
<evidence type="ECO:0000256" key="1">
    <source>
        <dbReference type="ARBA" id="ARBA00004496"/>
    </source>
</evidence>
<dbReference type="InterPro" id="IPR029063">
    <property type="entry name" value="SAM-dependent_MTases_sf"/>
</dbReference>
<evidence type="ECO:0000256" key="5">
    <source>
        <dbReference type="ARBA" id="ARBA00022679"/>
    </source>
</evidence>
<dbReference type="GO" id="GO:0004719">
    <property type="term" value="F:protein-L-isoaspartate (D-aspartate) O-methyltransferase activity"/>
    <property type="evidence" value="ECO:0007669"/>
    <property type="project" value="UniProtKB-UniRule"/>
</dbReference>
<dbReference type="EMBL" id="CADEPM010000001">
    <property type="protein sequence ID" value="CAB3399040.1"/>
    <property type="molecule type" value="Genomic_DNA"/>
</dbReference>
<dbReference type="GO" id="GO:0005737">
    <property type="term" value="C:cytoplasm"/>
    <property type="evidence" value="ECO:0007669"/>
    <property type="project" value="UniProtKB-SubCell"/>
</dbReference>
<dbReference type="PANTHER" id="PTHR11579">
    <property type="entry name" value="PROTEIN-L-ISOASPARTATE O-METHYLTRANSFERASE"/>
    <property type="match status" value="1"/>
</dbReference>
<dbReference type="SUPFAM" id="SSF53335">
    <property type="entry name" value="S-adenosyl-L-methionine-dependent methyltransferases"/>
    <property type="match status" value="1"/>
</dbReference>
<reference evidence="9 10" key="1">
    <citation type="submission" date="2020-04" db="EMBL/GenBank/DDBJ databases">
        <authorList>
            <person name="Laetsch R D."/>
            <person name="Stevens L."/>
            <person name="Kumar S."/>
            <person name="Blaxter L. M."/>
        </authorList>
    </citation>
    <scope>NUCLEOTIDE SEQUENCE [LARGE SCALE GENOMIC DNA]</scope>
</reference>
<organism evidence="9 10">
    <name type="scientific">Caenorhabditis bovis</name>
    <dbReference type="NCBI Taxonomy" id="2654633"/>
    <lineage>
        <taxon>Eukaryota</taxon>
        <taxon>Metazoa</taxon>
        <taxon>Ecdysozoa</taxon>
        <taxon>Nematoda</taxon>
        <taxon>Chromadorea</taxon>
        <taxon>Rhabditida</taxon>
        <taxon>Rhabditina</taxon>
        <taxon>Rhabditomorpha</taxon>
        <taxon>Rhabditoidea</taxon>
        <taxon>Rhabditidae</taxon>
        <taxon>Peloderinae</taxon>
        <taxon>Caenorhabditis</taxon>
    </lineage>
</organism>
<protein>
    <recommendedName>
        <fullName evidence="8">Protein-L-isoaspartate O-methyltransferase</fullName>
        <ecNumber evidence="8">2.1.1.77</ecNumber>
    </recommendedName>
</protein>
<evidence type="ECO:0000256" key="3">
    <source>
        <dbReference type="ARBA" id="ARBA00022490"/>
    </source>
</evidence>
<keyword evidence="4 8" id="KW-0489">Methyltransferase</keyword>
<evidence type="ECO:0000256" key="7">
    <source>
        <dbReference type="ARBA" id="ARBA00035815"/>
    </source>
</evidence>
<evidence type="ECO:0000256" key="8">
    <source>
        <dbReference type="RuleBase" id="RU003802"/>
    </source>
</evidence>
<dbReference type="FunFam" id="3.40.50.150:FF:000027">
    <property type="entry name" value="Protein-L-isoaspartate O-methyltransferase"/>
    <property type="match status" value="1"/>
</dbReference>
<dbReference type="AlphaFoldDB" id="A0A8S1EML7"/>
<sequence>MAWRSSGNTNKELVNNLIKNAIIQTERVKNAMLAVDRGDFTQTCPYEDRPQSIGYNATISAPHMHAAALEFLNDHLKEGAKVLDVGCGSGYLTTCMALMVGSTGSVIGIDHINELVNESIRNVKKHHINLLDNGNITFITGDGRMGYCAKAPYDAIHVGAASKGLPQELVDQLAEGGRMMIPVELSSGNQVFTQVDKHIGGRVTESVVEHVIYVPLTSRDEQLKRNLNW</sequence>
<proteinExistence type="inferred from homology"/>
<accession>A0A8S1EML7</accession>
<dbReference type="OrthoDB" id="73890at2759"/>
<name>A0A8S1EML7_9PELO</name>
<keyword evidence="5 8" id="KW-0808">Transferase</keyword>
<dbReference type="EC" id="2.1.1.77" evidence="8"/>
<dbReference type="PANTHER" id="PTHR11579:SF0">
    <property type="entry name" value="PROTEIN-L-ISOASPARTATE(D-ASPARTATE) O-METHYLTRANSFERASE"/>
    <property type="match status" value="1"/>
</dbReference>
<comment type="caution">
    <text evidence="9">The sequence shown here is derived from an EMBL/GenBank/DDBJ whole genome shotgun (WGS) entry which is preliminary data.</text>
</comment>
<evidence type="ECO:0000313" key="10">
    <source>
        <dbReference type="Proteomes" id="UP000494206"/>
    </source>
</evidence>
<comment type="similarity">
    <text evidence="2 8">Belongs to the methyltransferase superfamily. L-isoaspartyl/D-aspartyl protein methyltransferase family.</text>
</comment>
<keyword evidence="6 8" id="KW-0949">S-adenosyl-L-methionine</keyword>
<keyword evidence="10" id="KW-1185">Reference proteome</keyword>
<dbReference type="PROSITE" id="PS01279">
    <property type="entry name" value="PCMT"/>
    <property type="match status" value="1"/>
</dbReference>
<comment type="subcellular location">
    <subcellularLocation>
        <location evidence="1">Cytoplasm</location>
    </subcellularLocation>
</comment>